<evidence type="ECO:0000256" key="6">
    <source>
        <dbReference type="ARBA" id="ARBA00023136"/>
    </source>
</evidence>
<keyword evidence="3" id="KW-0812">Transmembrane</keyword>
<comment type="caution">
    <text evidence="7">The sequence shown here is derived from an EMBL/GenBank/DDBJ whole genome shotgun (WGS) entry which is preliminary data.</text>
</comment>
<dbReference type="GO" id="GO:0016705">
    <property type="term" value="F:oxidoreductase activity, acting on paired donors, with incorporation or reduction of molecular oxygen"/>
    <property type="evidence" value="ECO:0007669"/>
    <property type="project" value="InterPro"/>
</dbReference>
<reference evidence="7 8" key="1">
    <citation type="journal article" date="2020" name="IScience">
        <title>Genome Sequencing of the Endangered Kingdonia uniflora (Circaeasteraceae, Ranunculales) Reveals Potential Mechanisms of Evolutionary Specialization.</title>
        <authorList>
            <person name="Sun Y."/>
            <person name="Deng T."/>
            <person name="Zhang A."/>
            <person name="Moore M.J."/>
            <person name="Landis J.B."/>
            <person name="Lin N."/>
            <person name="Zhang H."/>
            <person name="Zhang X."/>
            <person name="Huang J."/>
            <person name="Zhang X."/>
            <person name="Sun H."/>
            <person name="Wang H."/>
        </authorList>
    </citation>
    <scope>NUCLEOTIDE SEQUENCE [LARGE SCALE GENOMIC DNA]</scope>
    <source>
        <strain evidence="7">TB1705</strain>
        <tissue evidence="7">Leaf</tissue>
    </source>
</reference>
<accession>A0A7J7M6R8</accession>
<comment type="subcellular location">
    <subcellularLocation>
        <location evidence="1">Membrane</location>
        <topology evidence="1">Single-pass membrane protein</topology>
    </subcellularLocation>
</comment>
<evidence type="ECO:0000256" key="3">
    <source>
        <dbReference type="ARBA" id="ARBA00022692"/>
    </source>
</evidence>
<comment type="similarity">
    <text evidence="2">Belongs to the cytochrome P450 family.</text>
</comment>
<dbReference type="InterPro" id="IPR050193">
    <property type="entry name" value="Cytochrome_P450_71"/>
</dbReference>
<evidence type="ECO:0000313" key="7">
    <source>
        <dbReference type="EMBL" id="KAF6150458.1"/>
    </source>
</evidence>
<proteinExistence type="inferred from homology"/>
<keyword evidence="8" id="KW-1185">Reference proteome</keyword>
<organism evidence="7 8">
    <name type="scientific">Kingdonia uniflora</name>
    <dbReference type="NCBI Taxonomy" id="39325"/>
    <lineage>
        <taxon>Eukaryota</taxon>
        <taxon>Viridiplantae</taxon>
        <taxon>Streptophyta</taxon>
        <taxon>Embryophyta</taxon>
        <taxon>Tracheophyta</taxon>
        <taxon>Spermatophyta</taxon>
        <taxon>Magnoliopsida</taxon>
        <taxon>Ranunculales</taxon>
        <taxon>Circaeasteraceae</taxon>
        <taxon>Kingdonia</taxon>
    </lineage>
</organism>
<protein>
    <recommendedName>
        <fullName evidence="9">Cytochrome P450</fullName>
    </recommendedName>
</protein>
<evidence type="ECO:0000256" key="1">
    <source>
        <dbReference type="ARBA" id="ARBA00004167"/>
    </source>
</evidence>
<evidence type="ECO:0000313" key="8">
    <source>
        <dbReference type="Proteomes" id="UP000541444"/>
    </source>
</evidence>
<name>A0A7J7M6R8_9MAGN</name>
<dbReference type="GO" id="GO:0004497">
    <property type="term" value="F:monooxygenase activity"/>
    <property type="evidence" value="ECO:0007669"/>
    <property type="project" value="InterPro"/>
</dbReference>
<dbReference type="PANTHER" id="PTHR47956">
    <property type="entry name" value="CYTOCHROME P450 71B11-RELATED"/>
    <property type="match status" value="1"/>
</dbReference>
<dbReference type="AlphaFoldDB" id="A0A7J7M6R8"/>
<evidence type="ECO:0000256" key="4">
    <source>
        <dbReference type="ARBA" id="ARBA00022989"/>
    </source>
</evidence>
<keyword evidence="4" id="KW-1133">Transmembrane helix</keyword>
<keyword evidence="6" id="KW-0472">Membrane</keyword>
<dbReference type="Gene3D" id="1.10.630.10">
    <property type="entry name" value="Cytochrome P450"/>
    <property type="match status" value="1"/>
</dbReference>
<gene>
    <name evidence="7" type="ORF">GIB67_020162</name>
</gene>
<evidence type="ECO:0000256" key="5">
    <source>
        <dbReference type="ARBA" id="ARBA00023002"/>
    </source>
</evidence>
<dbReference type="SUPFAM" id="SSF48264">
    <property type="entry name" value="Cytochrome P450"/>
    <property type="match status" value="1"/>
</dbReference>
<sequence>MSFSSGRRGCPEISFALVVVEFVLVNLLYSFDWELAGGGKMEELDMSEAFSLTVHKKIKGRGGRERRNAVCLLEFVSFTITEGFGAHQIFEEVVTAHIEDDDAKTGLATC</sequence>
<evidence type="ECO:0000256" key="2">
    <source>
        <dbReference type="ARBA" id="ARBA00010617"/>
    </source>
</evidence>
<keyword evidence="5" id="KW-0560">Oxidoreductase</keyword>
<dbReference type="Proteomes" id="UP000541444">
    <property type="component" value="Unassembled WGS sequence"/>
</dbReference>
<dbReference type="InterPro" id="IPR036396">
    <property type="entry name" value="Cyt_P450_sf"/>
</dbReference>
<dbReference type="EMBL" id="JACGCM010001736">
    <property type="protein sequence ID" value="KAF6150458.1"/>
    <property type="molecule type" value="Genomic_DNA"/>
</dbReference>
<dbReference type="GO" id="GO:0020037">
    <property type="term" value="F:heme binding"/>
    <property type="evidence" value="ECO:0007669"/>
    <property type="project" value="InterPro"/>
</dbReference>
<dbReference type="GO" id="GO:0005506">
    <property type="term" value="F:iron ion binding"/>
    <property type="evidence" value="ECO:0007669"/>
    <property type="project" value="InterPro"/>
</dbReference>
<evidence type="ECO:0008006" key="9">
    <source>
        <dbReference type="Google" id="ProtNLM"/>
    </source>
</evidence>
<dbReference type="GO" id="GO:0016020">
    <property type="term" value="C:membrane"/>
    <property type="evidence" value="ECO:0007669"/>
    <property type="project" value="UniProtKB-SubCell"/>
</dbReference>